<reference evidence="2" key="1">
    <citation type="submission" date="2022-02" db="EMBL/GenBank/DDBJ databases">
        <title>Towards deciphering the DNA virus diversity associated with rodent species in the families Cricetidae and Heteromyidae.</title>
        <authorList>
            <person name="Lund M."/>
            <person name="Larsen B.B."/>
            <person name="Gryseels S."/>
            <person name="Kraberger S."/>
            <person name="Rowsey D.M."/>
            <person name="Steger L."/>
            <person name="Yule K.M."/>
            <person name="Upham N.S."/>
            <person name="Worobey M."/>
            <person name="Van Doorslaer K."/>
            <person name="Varsani A."/>
        </authorList>
    </citation>
    <scope>NUCLEOTIDE SEQUENCE</scope>
    <source>
        <strain evidence="2">NeonRodF1_63</strain>
    </source>
</reference>
<proteinExistence type="predicted"/>
<sequence>MLHNGSAVAADSSFVSSNVRKIVRDFVQIPCGKCIGCRLAYSRQWADRCMIELGYHADSWFVTLTYDDDHLPLAESIDEDTGEYINTATLKKRDIQLFFKRLRKNYKYDNPLRYYCAGEYGSQTYRPHYHAIIFGLKLDDLRLYKQSLDGYNYYNSSFVSRCWSKGHVVIGQVTWDTCAYTARYIMKKQYGDAAKIYEKYNIQPEFTTMSLKPAIGRSYFDEKMLENNGDYISLLKSDIWISTSDGGRRIKPPRYYDRLVDRIETDLAIDGGYVQLKEQRKKFAEDMNKIKLQNTSLPYLEMLAVEEENKLASIKTLKRKEF</sequence>
<organism evidence="2">
    <name type="scientific">Dipodfec virus RodF1_63</name>
    <dbReference type="NCBI Taxonomy" id="2929305"/>
    <lineage>
        <taxon>Viruses</taxon>
        <taxon>Monodnaviria</taxon>
        <taxon>Sangervirae</taxon>
        <taxon>Phixviricota</taxon>
        <taxon>Malgrandaviricetes</taxon>
        <taxon>Petitvirales</taxon>
        <taxon>Microviridae</taxon>
    </lineage>
</organism>
<dbReference type="EMBL" id="OM869699">
    <property type="protein sequence ID" value="UPW41946.1"/>
    <property type="molecule type" value="Genomic_DNA"/>
</dbReference>
<evidence type="ECO:0000313" key="2">
    <source>
        <dbReference type="EMBL" id="UPW41946.1"/>
    </source>
</evidence>
<feature type="domain" description="Replication-associated protein ORF2/G2P" evidence="1">
    <location>
        <begin position="60"/>
        <end position="188"/>
    </location>
</feature>
<dbReference type="Pfam" id="PF23343">
    <property type="entry name" value="REP_ORF2-G2P"/>
    <property type="match status" value="1"/>
</dbReference>
<evidence type="ECO:0000259" key="1">
    <source>
        <dbReference type="Pfam" id="PF23343"/>
    </source>
</evidence>
<accession>A0A976N2Z5</accession>
<dbReference type="InterPro" id="IPR056906">
    <property type="entry name" value="ORF2/G2P_dom"/>
</dbReference>
<name>A0A976N2Z5_9VIRU</name>
<protein>
    <submittedName>
        <fullName evidence="2">Replication initiator protein</fullName>
    </submittedName>
</protein>